<dbReference type="Proteomes" id="UP000615796">
    <property type="component" value="Unassembled WGS sequence"/>
</dbReference>
<keyword evidence="2" id="KW-0255">Endonuclease</keyword>
<organism evidence="2 3">
    <name type="scientific">Vibrio metschnikovii</name>
    <dbReference type="NCBI Taxonomy" id="28172"/>
    <lineage>
        <taxon>Bacteria</taxon>
        <taxon>Pseudomonadati</taxon>
        <taxon>Pseudomonadota</taxon>
        <taxon>Gammaproteobacteria</taxon>
        <taxon>Vibrionales</taxon>
        <taxon>Vibrionaceae</taxon>
        <taxon>Vibrio</taxon>
    </lineage>
</organism>
<comment type="caution">
    <text evidence="2">The sequence shown here is derived from an EMBL/GenBank/DDBJ whole genome shotgun (WGS) entry which is preliminary data.</text>
</comment>
<feature type="region of interest" description="Disordered" evidence="1">
    <location>
        <begin position="1"/>
        <end position="23"/>
    </location>
</feature>
<reference evidence="2" key="1">
    <citation type="submission" date="2020-08" db="EMBL/GenBank/DDBJ databases">
        <title>Genome Sequencing and Pan-Genome Analysis of Migratory bird Vibrio Strains, Inner Mongolia.</title>
        <authorList>
            <person name="Zheng L."/>
        </authorList>
    </citation>
    <scope>NUCLEOTIDE SEQUENCE</scope>
    <source>
        <strain evidence="2">M13F</strain>
    </source>
</reference>
<keyword evidence="2" id="KW-0540">Nuclease</keyword>
<proteinExistence type="predicted"/>
<dbReference type="AlphaFoldDB" id="A0A9X0R6Z1"/>
<protein>
    <submittedName>
        <fullName evidence="2">Restriction endonuclease subunit S</fullName>
    </submittedName>
</protein>
<dbReference type="RefSeq" id="WP_187003361.1">
    <property type="nucleotide sequence ID" value="NZ_CAWQCL010000078.1"/>
</dbReference>
<accession>A0A9X0R6Z1</accession>
<keyword evidence="3" id="KW-1185">Reference proteome</keyword>
<evidence type="ECO:0000313" key="3">
    <source>
        <dbReference type="Proteomes" id="UP000615796"/>
    </source>
</evidence>
<evidence type="ECO:0000256" key="1">
    <source>
        <dbReference type="SAM" id="MobiDB-lite"/>
    </source>
</evidence>
<dbReference type="GO" id="GO:0004519">
    <property type="term" value="F:endonuclease activity"/>
    <property type="evidence" value="ECO:0007669"/>
    <property type="project" value="UniProtKB-KW"/>
</dbReference>
<keyword evidence="2" id="KW-0378">Hydrolase</keyword>
<feature type="compositionally biased region" description="Polar residues" evidence="1">
    <location>
        <begin position="9"/>
        <end position="19"/>
    </location>
</feature>
<gene>
    <name evidence="2" type="ORF">H8Q88_06465</name>
</gene>
<dbReference type="EMBL" id="JACRUP010000002">
    <property type="protein sequence ID" value="MBC5850602.1"/>
    <property type="molecule type" value="Genomic_DNA"/>
</dbReference>
<name>A0A9X0R6Z1_VIBME</name>
<sequence>MNDIEQELENMTAQLSDQPETPLPSLEEQRALVAEFKRLEAAGELTPEILEQHFGQFFAASDAPVH</sequence>
<evidence type="ECO:0000313" key="2">
    <source>
        <dbReference type="EMBL" id="MBC5850602.1"/>
    </source>
</evidence>